<protein>
    <submittedName>
        <fullName evidence="1">Uncharacterized protein</fullName>
    </submittedName>
</protein>
<organism evidence="1 2">
    <name type="scientific">Veillonella tobetsuensis</name>
    <dbReference type="NCBI Taxonomy" id="1110546"/>
    <lineage>
        <taxon>Bacteria</taxon>
        <taxon>Bacillati</taxon>
        <taxon>Bacillota</taxon>
        <taxon>Negativicutes</taxon>
        <taxon>Veillonellales</taxon>
        <taxon>Veillonellaceae</taxon>
        <taxon>Veillonella</taxon>
    </lineage>
</organism>
<comment type="caution">
    <text evidence="1">The sequence shown here is derived from an EMBL/GenBank/DDBJ whole genome shotgun (WGS) entry which is preliminary data.</text>
</comment>
<dbReference type="Proteomes" id="UP000300381">
    <property type="component" value="Unassembled WGS sequence"/>
</dbReference>
<gene>
    <name evidence="1" type="ORF">PAGU1578_15300</name>
</gene>
<name>A0A480B1M0_9FIRM</name>
<evidence type="ECO:0000313" key="1">
    <source>
        <dbReference type="EMBL" id="GCL67909.1"/>
    </source>
</evidence>
<reference evidence="1 2" key="1">
    <citation type="submission" date="2019-03" db="EMBL/GenBank/DDBJ databases">
        <title>Draft genome sequences of two Veillonella tobetsuensis clinical isolates from intraoperative bronchial fluids of elderly patients with pulmonary carcinoma.</title>
        <authorList>
            <person name="Akiyama T."/>
        </authorList>
    </citation>
    <scope>NUCLEOTIDE SEQUENCE [LARGE SCALE GENOMIC DNA]</scope>
    <source>
        <strain evidence="1 2">PAGU 1578</strain>
    </source>
</reference>
<evidence type="ECO:0000313" key="2">
    <source>
        <dbReference type="Proteomes" id="UP000300381"/>
    </source>
</evidence>
<accession>A0A480B1M0</accession>
<dbReference type="AlphaFoldDB" id="A0A480B1M0"/>
<proteinExistence type="predicted"/>
<sequence>MTEEELYNRYHEIRSTYVEVRFVDGESLIGKLDSFVSGANNEPDEASIYVDCYELFASEISEIVELSDYSSDSNRRDLLLK</sequence>
<dbReference type="RefSeq" id="WP_137661123.1">
    <property type="nucleotide sequence ID" value="NZ_BJCQ01000037.1"/>
</dbReference>
<dbReference type="EMBL" id="BJCQ01000037">
    <property type="protein sequence ID" value="GCL67909.1"/>
    <property type="molecule type" value="Genomic_DNA"/>
</dbReference>